<protein>
    <recommendedName>
        <fullName evidence="9">Zn(II)2Cys6 transcription factor</fullName>
    </recommendedName>
</protein>
<reference evidence="8" key="1">
    <citation type="journal article" date="2017" name="Nat. Microbiol.">
        <title>Global analysis of biosynthetic gene clusters reveals vast potential of secondary metabolite production in Penicillium species.</title>
        <authorList>
            <person name="Nielsen J.C."/>
            <person name="Grijseels S."/>
            <person name="Prigent S."/>
            <person name="Ji B."/>
            <person name="Dainat J."/>
            <person name="Nielsen K.F."/>
            <person name="Frisvad J.C."/>
            <person name="Workman M."/>
            <person name="Nielsen J."/>
        </authorList>
    </citation>
    <scope>NUCLEOTIDE SEQUENCE [LARGE SCALE GENOMIC DNA]</scope>
    <source>
        <strain evidence="8">IBT 31811</strain>
    </source>
</reference>
<proteinExistence type="predicted"/>
<comment type="caution">
    <text evidence="7">The sequence shown here is derived from an EMBL/GenBank/DDBJ whole genome shotgun (WGS) entry which is preliminary data.</text>
</comment>
<evidence type="ECO:0000256" key="1">
    <source>
        <dbReference type="ARBA" id="ARBA00022723"/>
    </source>
</evidence>
<evidence type="ECO:0000256" key="5">
    <source>
        <dbReference type="ARBA" id="ARBA00023163"/>
    </source>
</evidence>
<sequence>MQRMQHQPVIRNALVALSSLYKDFLQPGRSCLSGSPQHIVIITKAHKQLRTHLLSRDASPEVALICSLIFYILECLVGNSQQAIWHLDQGLILLQRCQREYPGAVSAPEFGHLMAVFSRLDIHASIFDSERVPVLNIVKSLGFLPTVPDAFVDLSDAEQSLTVMENRLMHHIISSLEHREKAEEEIPSDIIQERHQLKIQFQRLECVIENLLLAVQEEAQNLQRQQRVLLLHIQAMIFHAALLENLCLYSDNTNLTIDANRRFHLALSKIKTLLLSCPESHSTSSNREFTLSTNIIAVLYYICMKTKNHRILKTALSLIQGCSVSTRDGLWDASTAASVVQSLVPCDSHEDDNSEMIKLEDVGAGIVDTSGGLEEAFRLLRIMESSGPEIINIEAA</sequence>
<keyword evidence="8" id="KW-1185">Reference proteome</keyword>
<accession>A0A1V6Q1Y2</accession>
<dbReference type="GO" id="GO:0003677">
    <property type="term" value="F:DNA binding"/>
    <property type="evidence" value="ECO:0007669"/>
    <property type="project" value="UniProtKB-KW"/>
</dbReference>
<dbReference type="AlphaFoldDB" id="A0A1V6Q1Y2"/>
<dbReference type="Proteomes" id="UP000191672">
    <property type="component" value="Unassembled WGS sequence"/>
</dbReference>
<dbReference type="EMBL" id="MDYN01000017">
    <property type="protein sequence ID" value="OQD83234.1"/>
    <property type="molecule type" value="Genomic_DNA"/>
</dbReference>
<keyword evidence="5" id="KW-0804">Transcription</keyword>
<evidence type="ECO:0000256" key="2">
    <source>
        <dbReference type="ARBA" id="ARBA00022833"/>
    </source>
</evidence>
<evidence type="ECO:0008006" key="9">
    <source>
        <dbReference type="Google" id="ProtNLM"/>
    </source>
</evidence>
<evidence type="ECO:0000256" key="4">
    <source>
        <dbReference type="ARBA" id="ARBA00023125"/>
    </source>
</evidence>
<dbReference type="InterPro" id="IPR052360">
    <property type="entry name" value="Transcr_Regulatory_Proteins"/>
</dbReference>
<organism evidence="7 8">
    <name type="scientific">Penicillium antarcticum</name>
    <dbReference type="NCBI Taxonomy" id="416450"/>
    <lineage>
        <taxon>Eukaryota</taxon>
        <taxon>Fungi</taxon>
        <taxon>Dikarya</taxon>
        <taxon>Ascomycota</taxon>
        <taxon>Pezizomycotina</taxon>
        <taxon>Eurotiomycetes</taxon>
        <taxon>Eurotiomycetidae</taxon>
        <taxon>Eurotiales</taxon>
        <taxon>Aspergillaceae</taxon>
        <taxon>Penicillium</taxon>
    </lineage>
</organism>
<keyword evidence="3" id="KW-0805">Transcription regulation</keyword>
<dbReference type="STRING" id="416450.A0A1V6Q1Y2"/>
<evidence type="ECO:0000256" key="3">
    <source>
        <dbReference type="ARBA" id="ARBA00023015"/>
    </source>
</evidence>
<keyword evidence="6" id="KW-0539">Nucleus</keyword>
<evidence type="ECO:0000256" key="6">
    <source>
        <dbReference type="ARBA" id="ARBA00023242"/>
    </source>
</evidence>
<name>A0A1V6Q1Y2_9EURO</name>
<gene>
    <name evidence="7" type="ORF">PENANT_c017G04228</name>
</gene>
<keyword evidence="1" id="KW-0479">Metal-binding</keyword>
<evidence type="ECO:0000313" key="8">
    <source>
        <dbReference type="Proteomes" id="UP000191672"/>
    </source>
</evidence>
<dbReference type="PANTHER" id="PTHR36206">
    <property type="entry name" value="ASPERCRYPTIN BIOSYNTHESIS CLUSTER-SPECIFIC TRANSCRIPTION REGULATOR ATNN-RELATED"/>
    <property type="match status" value="1"/>
</dbReference>
<dbReference type="GO" id="GO:0046872">
    <property type="term" value="F:metal ion binding"/>
    <property type="evidence" value="ECO:0007669"/>
    <property type="project" value="UniProtKB-KW"/>
</dbReference>
<keyword evidence="4" id="KW-0238">DNA-binding</keyword>
<keyword evidence="2" id="KW-0862">Zinc</keyword>
<evidence type="ECO:0000313" key="7">
    <source>
        <dbReference type="EMBL" id="OQD83234.1"/>
    </source>
</evidence>
<dbReference type="PANTHER" id="PTHR36206:SF4">
    <property type="entry name" value="HYPOTHETICAL CONSERVED PROTEIN (EUROFUNG)-RELATED"/>
    <property type="match status" value="1"/>
</dbReference>